<protein>
    <submittedName>
        <fullName evidence="1">Uncharacterized protein</fullName>
    </submittedName>
</protein>
<evidence type="ECO:0000313" key="1">
    <source>
        <dbReference type="EMBL" id="RKP50114.1"/>
    </source>
</evidence>
<dbReference type="Proteomes" id="UP000282076">
    <property type="component" value="Unassembled WGS sequence"/>
</dbReference>
<keyword evidence="2" id="KW-1185">Reference proteome</keyword>
<proteinExistence type="predicted"/>
<gene>
    <name evidence="1" type="ORF">D7Z26_20105</name>
</gene>
<organism evidence="1 2">
    <name type="scientific">Cohnella endophytica</name>
    <dbReference type="NCBI Taxonomy" id="2419778"/>
    <lineage>
        <taxon>Bacteria</taxon>
        <taxon>Bacillati</taxon>
        <taxon>Bacillota</taxon>
        <taxon>Bacilli</taxon>
        <taxon>Bacillales</taxon>
        <taxon>Paenibacillaceae</taxon>
        <taxon>Cohnella</taxon>
    </lineage>
</organism>
<evidence type="ECO:0000313" key="2">
    <source>
        <dbReference type="Proteomes" id="UP000282076"/>
    </source>
</evidence>
<dbReference type="AlphaFoldDB" id="A0A494XPW4"/>
<comment type="caution">
    <text evidence="1">The sequence shown here is derived from an EMBL/GenBank/DDBJ whole genome shotgun (WGS) entry which is preliminary data.</text>
</comment>
<name>A0A494XPW4_9BACL</name>
<dbReference type="EMBL" id="RBZM01000008">
    <property type="protein sequence ID" value="RKP50114.1"/>
    <property type="molecule type" value="Genomic_DNA"/>
</dbReference>
<sequence length="61" mass="6497">MTGTRCPVPSVTRESAIRCEPTAEVQTISSPRSGAESFLSVGADGFPRYGIAVSIIRRTRA</sequence>
<reference evidence="1 2" key="1">
    <citation type="submission" date="2018-10" db="EMBL/GenBank/DDBJ databases">
        <title>Cohnella sp. M2MS4P-1, whole genome shotgun sequence.</title>
        <authorList>
            <person name="Tuo L."/>
        </authorList>
    </citation>
    <scope>NUCLEOTIDE SEQUENCE [LARGE SCALE GENOMIC DNA]</scope>
    <source>
        <strain evidence="1 2">M2MS4P-1</strain>
    </source>
</reference>
<accession>A0A494XPW4</accession>